<evidence type="ECO:0000256" key="1">
    <source>
        <dbReference type="SAM" id="MobiDB-lite"/>
    </source>
</evidence>
<name>A0A2I0KR00_PUNGR</name>
<reference evidence="2 3" key="1">
    <citation type="submission" date="2017-11" db="EMBL/GenBank/DDBJ databases">
        <title>De-novo sequencing of pomegranate (Punica granatum L.) genome.</title>
        <authorList>
            <person name="Akparov Z."/>
            <person name="Amiraslanov A."/>
            <person name="Hajiyeva S."/>
            <person name="Abbasov M."/>
            <person name="Kaur K."/>
            <person name="Hamwieh A."/>
            <person name="Solovyev V."/>
            <person name="Salamov A."/>
            <person name="Braich B."/>
            <person name="Kosarev P."/>
            <person name="Mahmoud A."/>
            <person name="Hajiyev E."/>
            <person name="Babayeva S."/>
            <person name="Izzatullayeva V."/>
            <person name="Mammadov A."/>
            <person name="Mammadov A."/>
            <person name="Sharifova S."/>
            <person name="Ojaghi J."/>
            <person name="Eynullazada K."/>
            <person name="Bayramov B."/>
            <person name="Abdulazimova A."/>
            <person name="Shahmuradov I."/>
        </authorList>
    </citation>
    <scope>NUCLEOTIDE SEQUENCE [LARGE SCALE GENOMIC DNA]</scope>
    <source>
        <strain evidence="3">cv. AG2017</strain>
        <tissue evidence="2">Leaf</tissue>
    </source>
</reference>
<evidence type="ECO:0000313" key="3">
    <source>
        <dbReference type="Proteomes" id="UP000233551"/>
    </source>
</evidence>
<gene>
    <name evidence="2" type="ORF">CRG98_008694</name>
</gene>
<evidence type="ECO:0000313" key="2">
    <source>
        <dbReference type="EMBL" id="PKI70899.1"/>
    </source>
</evidence>
<proteinExistence type="predicted"/>
<comment type="caution">
    <text evidence="2">The sequence shown here is derived from an EMBL/GenBank/DDBJ whole genome shotgun (WGS) entry which is preliminary data.</text>
</comment>
<organism evidence="2 3">
    <name type="scientific">Punica granatum</name>
    <name type="common">Pomegranate</name>
    <dbReference type="NCBI Taxonomy" id="22663"/>
    <lineage>
        <taxon>Eukaryota</taxon>
        <taxon>Viridiplantae</taxon>
        <taxon>Streptophyta</taxon>
        <taxon>Embryophyta</taxon>
        <taxon>Tracheophyta</taxon>
        <taxon>Spermatophyta</taxon>
        <taxon>Magnoliopsida</taxon>
        <taxon>eudicotyledons</taxon>
        <taxon>Gunneridae</taxon>
        <taxon>Pentapetalae</taxon>
        <taxon>rosids</taxon>
        <taxon>malvids</taxon>
        <taxon>Myrtales</taxon>
        <taxon>Lythraceae</taxon>
        <taxon>Punica</taxon>
    </lineage>
</organism>
<keyword evidence="3" id="KW-1185">Reference proteome</keyword>
<sequence length="105" mass="11421">MPPALQKNTTGSLRDSHFFLTCPVGKSTHALLPKPPQVRSLVSWESNETGPARKFHHDQPVQPRQAKLPVGSASRPDCTGSGLFVPAKSPNSLCHFSDSFLVFRG</sequence>
<dbReference type="Proteomes" id="UP000233551">
    <property type="component" value="Unassembled WGS sequence"/>
</dbReference>
<dbReference type="AlphaFoldDB" id="A0A2I0KR00"/>
<feature type="region of interest" description="Disordered" evidence="1">
    <location>
        <begin position="45"/>
        <end position="75"/>
    </location>
</feature>
<protein>
    <submittedName>
        <fullName evidence="2">Uncharacterized protein</fullName>
    </submittedName>
</protein>
<accession>A0A2I0KR00</accession>
<dbReference type="EMBL" id="PGOL01000415">
    <property type="protein sequence ID" value="PKI70899.1"/>
    <property type="molecule type" value="Genomic_DNA"/>
</dbReference>